<gene>
    <name evidence="4" type="ORF">MBM_09411</name>
</gene>
<reference evidence="4 5" key="1">
    <citation type="journal article" date="2012" name="BMC Genomics">
        <title>Sequencing the genome of Marssonina brunnea reveals fungus-poplar co-evolution.</title>
        <authorList>
            <person name="Zhu S."/>
            <person name="Cao Y.-Z."/>
            <person name="Jiang C."/>
            <person name="Tan B.-Y."/>
            <person name="Wang Z."/>
            <person name="Feng S."/>
            <person name="Zhang L."/>
            <person name="Su X.-H."/>
            <person name="Brejova B."/>
            <person name="Vinar T."/>
            <person name="Xu M."/>
            <person name="Wang M.-X."/>
            <person name="Zhang S.-G."/>
            <person name="Huang M.-R."/>
            <person name="Wu R."/>
            <person name="Zhou Y."/>
        </authorList>
    </citation>
    <scope>NUCLEOTIDE SEQUENCE [LARGE SCALE GENOMIC DNA]</scope>
    <source>
        <strain evidence="4 5">MB_m1</strain>
    </source>
</reference>
<dbReference type="PROSITE" id="PS50088">
    <property type="entry name" value="ANK_REPEAT"/>
    <property type="match status" value="2"/>
</dbReference>
<dbReference type="OrthoDB" id="366390at2759"/>
<evidence type="ECO:0000256" key="2">
    <source>
        <dbReference type="ARBA" id="ARBA00023043"/>
    </source>
</evidence>
<name>K1WJH2_MARBU</name>
<dbReference type="InterPro" id="IPR036770">
    <property type="entry name" value="Ankyrin_rpt-contain_sf"/>
</dbReference>
<dbReference type="Pfam" id="PF12796">
    <property type="entry name" value="Ank_2"/>
    <property type="match status" value="1"/>
</dbReference>
<proteinExistence type="predicted"/>
<dbReference type="KEGG" id="mbe:MBM_09411"/>
<protein>
    <submittedName>
        <fullName evidence="4">Ankyrin-like protein</fullName>
    </submittedName>
</protein>
<evidence type="ECO:0000313" key="4">
    <source>
        <dbReference type="EMBL" id="EKD12377.1"/>
    </source>
</evidence>
<keyword evidence="2 3" id="KW-0040">ANK repeat</keyword>
<dbReference type="SUPFAM" id="SSF48403">
    <property type="entry name" value="Ankyrin repeat"/>
    <property type="match status" value="1"/>
</dbReference>
<organism evidence="4 5">
    <name type="scientific">Marssonina brunnea f. sp. multigermtubi (strain MB_m1)</name>
    <name type="common">Marssonina leaf spot fungus</name>
    <dbReference type="NCBI Taxonomy" id="1072389"/>
    <lineage>
        <taxon>Eukaryota</taxon>
        <taxon>Fungi</taxon>
        <taxon>Dikarya</taxon>
        <taxon>Ascomycota</taxon>
        <taxon>Pezizomycotina</taxon>
        <taxon>Leotiomycetes</taxon>
        <taxon>Helotiales</taxon>
        <taxon>Drepanopezizaceae</taxon>
        <taxon>Drepanopeziza</taxon>
    </lineage>
</organism>
<dbReference type="EMBL" id="JH921458">
    <property type="protein sequence ID" value="EKD12377.1"/>
    <property type="molecule type" value="Genomic_DNA"/>
</dbReference>
<evidence type="ECO:0000256" key="1">
    <source>
        <dbReference type="ARBA" id="ARBA00022737"/>
    </source>
</evidence>
<dbReference type="InterPro" id="IPR002110">
    <property type="entry name" value="Ankyrin_rpt"/>
</dbReference>
<dbReference type="Proteomes" id="UP000006753">
    <property type="component" value="Unassembled WGS sequence"/>
</dbReference>
<keyword evidence="1" id="KW-0677">Repeat</keyword>
<feature type="repeat" description="ANK" evidence="3">
    <location>
        <begin position="75"/>
        <end position="107"/>
    </location>
</feature>
<dbReference type="PANTHER" id="PTHR24171">
    <property type="entry name" value="ANKYRIN REPEAT DOMAIN-CONTAINING PROTEIN 39-RELATED"/>
    <property type="match status" value="1"/>
</dbReference>
<feature type="repeat" description="ANK" evidence="3">
    <location>
        <begin position="108"/>
        <end position="136"/>
    </location>
</feature>
<evidence type="ECO:0000313" key="5">
    <source>
        <dbReference type="Proteomes" id="UP000006753"/>
    </source>
</evidence>
<dbReference type="HOGENOM" id="CLU_000134_34_2_1"/>
<dbReference type="PROSITE" id="PS50297">
    <property type="entry name" value="ANK_REP_REGION"/>
    <property type="match status" value="2"/>
</dbReference>
<dbReference type="InParanoid" id="K1WJH2"/>
<dbReference type="STRING" id="1072389.K1WJH2"/>
<sequence length="172" mass="18089">MTKVLAEIKKTTGTNVKRPGKPRVNNAAAAAAADGLPPEAIALATRFYDAARSGQMAIFQQALPAGLPANMTNEKGDSLIMLAAYHGHAALVRLLLQHGADPNRVNDRGQSPLAGAVFKGEPEVIEALLKGGADPDHGLPSAMEAVTLFKQEEVWKERFEGAPGRGSADREG</sequence>
<evidence type="ECO:0000256" key="3">
    <source>
        <dbReference type="PROSITE-ProRule" id="PRU00023"/>
    </source>
</evidence>
<keyword evidence="5" id="KW-1185">Reference proteome</keyword>
<dbReference type="SMART" id="SM00248">
    <property type="entry name" value="ANK"/>
    <property type="match status" value="2"/>
</dbReference>
<dbReference type="eggNOG" id="KOG0195">
    <property type="taxonomic scope" value="Eukaryota"/>
</dbReference>
<accession>K1WJH2</accession>
<dbReference type="Gene3D" id="1.25.40.20">
    <property type="entry name" value="Ankyrin repeat-containing domain"/>
    <property type="match status" value="1"/>
</dbReference>
<dbReference type="AlphaFoldDB" id="K1WJH2"/>
<dbReference type="GeneID" id="18765346"/>
<dbReference type="OMA" id="TARMFGK"/>